<accession>A0AC35U7X4</accession>
<reference evidence="2" key="1">
    <citation type="submission" date="2016-11" db="UniProtKB">
        <authorList>
            <consortium name="WormBaseParasite"/>
        </authorList>
    </citation>
    <scope>IDENTIFICATION</scope>
    <source>
        <strain evidence="2">KR3021</strain>
    </source>
</reference>
<protein>
    <submittedName>
        <fullName evidence="2">Sushi, von Willebrand factor type A, EGF and pentraxin domain-containing protein 1</fullName>
    </submittedName>
</protein>
<organism evidence="1 2">
    <name type="scientific">Rhabditophanes sp. KR3021</name>
    <dbReference type="NCBI Taxonomy" id="114890"/>
    <lineage>
        <taxon>Eukaryota</taxon>
        <taxon>Metazoa</taxon>
        <taxon>Ecdysozoa</taxon>
        <taxon>Nematoda</taxon>
        <taxon>Chromadorea</taxon>
        <taxon>Rhabditida</taxon>
        <taxon>Tylenchina</taxon>
        <taxon>Panagrolaimomorpha</taxon>
        <taxon>Strongyloidoidea</taxon>
        <taxon>Alloionematidae</taxon>
        <taxon>Rhabditophanes</taxon>
    </lineage>
</organism>
<evidence type="ECO:0000313" key="1">
    <source>
        <dbReference type="Proteomes" id="UP000095286"/>
    </source>
</evidence>
<proteinExistence type="predicted"/>
<dbReference type="WBParaSite" id="RSKR_0000845100.1">
    <property type="protein sequence ID" value="RSKR_0000845100.1"/>
    <property type="gene ID" value="RSKR_0000845100"/>
</dbReference>
<sequence length="3500" mass="387242">MHCPDNWHLIGSKCYQLFNSPKSWSQALLTCQRYGSHLAKIDSSLENHFAQQIIDLNKNGVTKYWIGLVTHKNPQDNEYDFVWSDGEEANIYAGYWDFKQPDHRKGSCTILDKLTGAWSLTTCNELLSYICQIDACPKGLFFCQNGGCISENYHCNGHDNCGDISDELNCPTANQDLDCLKYIKEEAGVFTTPNFPAPYRANSNCKWVIEVPEGARIQLSFDEFETEDDNDWVNIIDGGPAENASYTIATISGQPKKDLTFTSATNMMIVRFRSDASVQGKGFKVNWKTINVKCGGTFKAYSYTQRFTSPEYGQFFPNGLECVWKIVGMEGDLISLVVESMDMEENKDFIIVQDGDSAASPILTKLTGHSNYQRIIISTQKDLYIYFSSDLLSKGKGFKMSYKRGCDVRINSSFGELVSPGFLQVPYPTAKVCKFHIELEENAVMPLTLSFNHFQVDKDDYLRLYQNDDEVNGKIYSKNGFNDQNMPPKNIYIESSKAVVVFNMNSIRKSIGFNITFSQNCPPLKTPASVVQSTLNTPFGYKVSVSCPGGYEFTNGRGPKFEIECEMGGKWRETFVPDCQPIYCGDIPQISNGVTLLATNVTYGGVVTYGCRIGYKFGSGNANEFIVCEADGRWSNVPKCLSKACSVLPQFHNGKKVQVSGNGLEEGSLFTYQCDEGYEKIGSETLMCLSTGNWTFAPPYCKKLICNNIPTINHGEFGVSSLEFGAEAKVSCDEGYVPSTTGDTIKCLATQVISGEVQCVDVDECAIHSNICDSETSICKNTNGGYECVCKSGYENPKKCVKQQLLKYENIEAIYNKEEDTLCADENNVITLTYASPKLIDSFSISSPTQSPLSIEVRYGLRKKNKLSVYSFDNGTNFLSIEALSHQTIVDLRESIEFRVLQLFVVGNGSTCLRLEMRGCPKTWCQDINECGVGNGYCDQVCVNTFGSYECQCNQGFDLFTFDGQNGVFVKEGESATDPLDVYRFNKTCVSKKCAVISPPENGEVFTDSFDRSFGTKAYFQCKMGFYLVGNNKMNCMGDGNWNGTIPSCVAAQCENIRNNSAIGLLVTPGDAYIPYGKKVSVLCTQQHRPALKTPLATYRECIFDPNLAIKSDYWLSGAVPECPLIDCGAPPILAGAFYEGEENNHKVGVMYTLKCRQGYTLIGKSSYEDKFVRCQVDGSWDLGAMRCEGPVCVDPGYPADGDTLLESVEEGSVATFSCNKQGYAPMPRTSISCSIGQSCPLSEDVGISTGFIPDSAFTDNSDKILLGYEPFKARMTSTGWCGQRDTFIFLSIDLQRTYTLTSLRVSGVGGSGSLKGHLTKMQLFYKTDPAQNYDTYPIEFETPKGGNHNKIYEFGLQPSIKARYLLIGGSEYDTNPCMKMDVKGCLTVPSDSAISVGWNASVPECADIEPPKFFNCPAEEIFIDSDKLGHSLPVFYNVPKAQDNSGHISWIKVDPEGFEPGKMIRQNTDIRYTAYDFAGNSADCIVKLRIPDKQPPVLKCPESYFIPAEENEPSRGVYFNETTVRLIVQDVSDIKSIVFDPPYANVLYGKHVHVKVKVLDIFNNQNDCQFQVALLPETCSPDSLNSSPNVIKKCLQDRKTGINLCQISCASGHQFVDGQRLPKEFTCSKGSWQPSNQAPACIQIPTEPAPYQLKTLMEYTIDGTISTEQMSECLAEYSLHTSTQFPNLDSVLSSRCSSSVQVYVKFLNVKFASKGDKLIVANYTLQILPSVQQEVFYELCGLTLRTIFDIRIPGATAPIKNLLNIIGESAKQLNGAKCPSINAIQTDIDQGFGCLPGLVLRKKGKDHLPDCLPCPKGSYFVENACTPCPHGYYQDEEGRVSCKQCPTETFTLDMGAQAKGGCLAVCGYGMYSSSGMIPCKQCERHMYTGSPGTGGFKKCYSCPEGSYTSRLGSYSEELCKKPCSPGFFSTSGLEPCSPCPANFYQNMLGQQQCVECPLNATSNVLGSPALEKCQPAKCDNIKCQNEGECEIKNHKPACECKPGFWGPYCEREINMCDTSSCHNNGKCENLKGTFKCRCPVGYSGDRCQFGPDDCIGVDCPNDGVCQDLPGNGNYKCICRSGFTGQTCAQISDICEAVEPCKNDAKCIPLQLGRYKCKCSAGWEGHNCETNIDDCSTNPCAFNATCTDLTNDFTCSCPKGFTGKRCETKSDLCKLEPCAHGQCIDTLFARKCICEPGWSGENCDENVDECLIGSCQKNGTCVDMVNEFSCQCQAGYFGSVCQHQVNHCASGPCQNESECRNEGDRFVCDCLAGFSGTTCEVNIDECESASKCDSKGTLACKDLVDNYECECKKGFAGQYCDQMIEECSRQPCYNQGTCTENEDGFKCACKKGWKGDLCQDEINSCKLTNPCQNNAICVPLASEEYFCVCPEGITGKNCEMLPNKCLGEPCLNEGVCVNFGNHSECNCLPGFTGSGCQYKIDSCINNICKNNASCISLPNGSFKCKCAIGYSGDRCEVNIDDCASSPCPATSTCVDQINNYECVCPPNKTGIACDKLVDIDYDLKFMEGMETSTASLSVPTKLSGDSLSISLWVKFDTPQSKGSIFTLFASQEPNYEQNSIELIRISVDGFYLNLFNDEKAITLKFPKNQQINDGNWNQIVFIWNGREEFGSYSLIWNSIRIVHDQGYGLNKNVAVNAWVQLGSNKDDQNKFVGSISRVNVWNRAIHFDNEVPNMAKDCQGAEEIFEGLVIRFTGYNKFKGKVEKVAKSTCGRKPAKLRESNVLAKKERSLVARDCPNDIFVVSKEREINVTWAEPTFETTSGSKIGEIHRNLRPGQVFTHGNYMVLYVAHDDQSNFAECHFNIHIASDYCPKPDDPINGIQACENWGTNLRYTACSITCHDGYQFSSPVASFYSCASEGTWKPKLENTYKFKYPNCAKSMPANRLIKLSVDYPSVTICSPAGKKALEEKLIERIQVLNKQWDICADNSFDGISSKNSCPYLNVNITCNQRATRIRRSENNVEQMFGVTIELGVKRDQETEQRIRVYDLIQSEILLNNLFNLNQVLPNGNPDLSTFKIENIYHCGFGTVLVKDVCVPCAPGSYFNSGSMKCEYCEIGTYQSREGELSCMSCPNKMTTMNIAALTPDECKQVCEPGHFFNIQTSICEECGVGRFQPMEGQFECNTCSVGQTTLSFHATSLEECRDECPDGEQMASSGVCQACPLGTYRTKGQHRQCELCPSGTTTEFIKSIQKNECNTPKCMSGQYLITEDKKCQLCPRGTFQDEEQQERCKLCPTDHTTGSQGATHESQCYSTNQCETGENDCSWHANCDDLPDDGDVPSFECKCKPGYRGNGTVCIDSCTNYCLNDGICKKTPLGHVECICKETFSGERCEVKAQQKQQKVVLIATIIGGIVMLMIIIVTIIWMISFRYRKVQIFGGSEKPALAAELAMNSNFLYGNSGMRGGNMNMGLDLKQDLGANTQMPSRIGYYYEDDADYQVKESENTDSEHIGRSERHSQNSAVYRNNNSSSNHNYQPQDDQLN</sequence>
<evidence type="ECO:0000313" key="2">
    <source>
        <dbReference type="WBParaSite" id="RSKR_0000845100.1"/>
    </source>
</evidence>
<name>A0AC35U7X4_9BILA</name>
<dbReference type="Proteomes" id="UP000095286">
    <property type="component" value="Unplaced"/>
</dbReference>